<evidence type="ECO:0000313" key="13">
    <source>
        <dbReference type="Proteomes" id="UP001157733"/>
    </source>
</evidence>
<feature type="binding site" evidence="10">
    <location>
        <position position="47"/>
    </location>
    <ligand>
        <name>Mg(2+)</name>
        <dbReference type="ChEBI" id="CHEBI:18420"/>
        <label>1</label>
    </ligand>
</feature>
<keyword evidence="6 10" id="KW-0479">Metal-binding</keyword>
<dbReference type="PANTHER" id="PTHR10642">
    <property type="entry name" value="RIBONUCLEASE H1"/>
    <property type="match status" value="1"/>
</dbReference>
<proteinExistence type="inferred from homology"/>
<evidence type="ECO:0000256" key="10">
    <source>
        <dbReference type="HAMAP-Rule" id="MF_00042"/>
    </source>
</evidence>
<evidence type="ECO:0000256" key="2">
    <source>
        <dbReference type="ARBA" id="ARBA00005300"/>
    </source>
</evidence>
<dbReference type="InterPro" id="IPR050092">
    <property type="entry name" value="RNase_H"/>
</dbReference>
<dbReference type="PANTHER" id="PTHR10642:SF26">
    <property type="entry name" value="RIBONUCLEASE H1"/>
    <property type="match status" value="1"/>
</dbReference>
<dbReference type="Pfam" id="PF00075">
    <property type="entry name" value="RNase_H"/>
    <property type="match status" value="1"/>
</dbReference>
<comment type="subunit">
    <text evidence="3 10">Monomer.</text>
</comment>
<keyword evidence="5 10" id="KW-0540">Nuclease</keyword>
<dbReference type="InterPro" id="IPR036397">
    <property type="entry name" value="RNaseH_sf"/>
</dbReference>
<evidence type="ECO:0000256" key="9">
    <source>
        <dbReference type="ARBA" id="ARBA00022842"/>
    </source>
</evidence>
<comment type="catalytic activity">
    <reaction evidence="1 10">
        <text>Endonucleolytic cleavage to 5'-phosphomonoester.</text>
        <dbReference type="EC" id="3.1.26.4"/>
    </reaction>
</comment>
<keyword evidence="10" id="KW-0963">Cytoplasm</keyword>
<keyword evidence="7 10" id="KW-0255">Endonuclease</keyword>
<keyword evidence="8 10" id="KW-0378">Hydrolase</keyword>
<keyword evidence="9 10" id="KW-0460">Magnesium</keyword>
<dbReference type="InterPro" id="IPR012337">
    <property type="entry name" value="RNaseH-like_sf"/>
</dbReference>
<dbReference type="EC" id="3.1.26.4" evidence="4 10"/>
<evidence type="ECO:0000256" key="8">
    <source>
        <dbReference type="ARBA" id="ARBA00022801"/>
    </source>
</evidence>
<dbReference type="Gene3D" id="3.30.420.10">
    <property type="entry name" value="Ribonuclease H-like superfamily/Ribonuclease H"/>
    <property type="match status" value="1"/>
</dbReference>
<evidence type="ECO:0000259" key="11">
    <source>
        <dbReference type="PROSITE" id="PS50879"/>
    </source>
</evidence>
<feature type="binding site" evidence="10">
    <location>
        <position position="133"/>
    </location>
    <ligand>
        <name>Mg(2+)</name>
        <dbReference type="ChEBI" id="CHEBI:18420"/>
        <label>2</label>
    </ligand>
</feature>
<comment type="subcellular location">
    <subcellularLocation>
        <location evidence="10">Cytoplasm</location>
    </subcellularLocation>
</comment>
<comment type="function">
    <text evidence="10">Endonuclease that specifically degrades the RNA of RNA-DNA hybrids.</text>
</comment>
<dbReference type="Proteomes" id="UP001157733">
    <property type="component" value="Chromosome"/>
</dbReference>
<reference evidence="12 13" key="1">
    <citation type="submission" date="2022-09" db="EMBL/GenBank/DDBJ databases">
        <authorList>
            <person name="Kop L."/>
        </authorList>
    </citation>
    <scope>NUCLEOTIDE SEQUENCE [LARGE SCALE GENOMIC DNA]</scope>
    <source>
        <strain evidence="12 13">347</strain>
    </source>
</reference>
<protein>
    <recommendedName>
        <fullName evidence="4 10">Ribonuclease H</fullName>
        <shortName evidence="10">RNase H</shortName>
        <ecNumber evidence="4 10">3.1.26.4</ecNumber>
    </recommendedName>
</protein>
<evidence type="ECO:0000256" key="4">
    <source>
        <dbReference type="ARBA" id="ARBA00012180"/>
    </source>
</evidence>
<dbReference type="NCBIfam" id="NF001236">
    <property type="entry name" value="PRK00203.1"/>
    <property type="match status" value="1"/>
</dbReference>
<feature type="binding site" evidence="10">
    <location>
        <position position="69"/>
    </location>
    <ligand>
        <name>Mg(2+)</name>
        <dbReference type="ChEBI" id="CHEBI:18420"/>
        <label>1</label>
    </ligand>
</feature>
<dbReference type="InterPro" id="IPR022892">
    <property type="entry name" value="RNaseHI"/>
</dbReference>
<comment type="cofactor">
    <cofactor evidence="10">
        <name>Mg(2+)</name>
        <dbReference type="ChEBI" id="CHEBI:18420"/>
    </cofactor>
    <text evidence="10">Binds 1 Mg(2+) ion per subunit. May bind a second metal ion at a regulatory site, or after substrate binding.</text>
</comment>
<dbReference type="InterPro" id="IPR002156">
    <property type="entry name" value="RNaseH_domain"/>
</dbReference>
<dbReference type="SUPFAM" id="SSF53098">
    <property type="entry name" value="Ribonuclease H-like"/>
    <property type="match status" value="1"/>
</dbReference>
<dbReference type="PROSITE" id="PS50879">
    <property type="entry name" value="RNASE_H_1"/>
    <property type="match status" value="1"/>
</dbReference>
<dbReference type="EMBL" id="OX336137">
    <property type="protein sequence ID" value="CAI2717311.1"/>
    <property type="molecule type" value="Genomic_DNA"/>
</dbReference>
<evidence type="ECO:0000256" key="6">
    <source>
        <dbReference type="ARBA" id="ARBA00022723"/>
    </source>
</evidence>
<evidence type="ECO:0000256" key="3">
    <source>
        <dbReference type="ARBA" id="ARBA00011245"/>
    </source>
</evidence>
<evidence type="ECO:0000256" key="7">
    <source>
        <dbReference type="ARBA" id="ARBA00022759"/>
    </source>
</evidence>
<keyword evidence="13" id="KW-1185">Reference proteome</keyword>
<evidence type="ECO:0000256" key="5">
    <source>
        <dbReference type="ARBA" id="ARBA00022722"/>
    </source>
</evidence>
<feature type="domain" description="RNase H type-1" evidence="11">
    <location>
        <begin position="1"/>
        <end position="141"/>
    </location>
</feature>
<feature type="binding site" evidence="10">
    <location>
        <position position="9"/>
    </location>
    <ligand>
        <name>Mg(2+)</name>
        <dbReference type="ChEBI" id="CHEBI:18420"/>
        <label>1</label>
    </ligand>
</feature>
<dbReference type="CDD" id="cd09278">
    <property type="entry name" value="RNase_HI_prokaryote_like"/>
    <property type="match status" value="1"/>
</dbReference>
<accession>A0ABN8VZC5</accession>
<organism evidence="12 13">
    <name type="scientific">Nitrospina watsonii</name>
    <dbReference type="NCBI Taxonomy" id="1323948"/>
    <lineage>
        <taxon>Bacteria</taxon>
        <taxon>Pseudomonadati</taxon>
        <taxon>Nitrospinota/Tectimicrobiota group</taxon>
        <taxon>Nitrospinota</taxon>
        <taxon>Nitrospinia</taxon>
        <taxon>Nitrospinales</taxon>
        <taxon>Nitrospinaceae</taxon>
        <taxon>Nitrospina</taxon>
    </lineage>
</organism>
<dbReference type="HAMAP" id="MF_00042">
    <property type="entry name" value="RNase_H"/>
    <property type="match status" value="1"/>
</dbReference>
<gene>
    <name evidence="10 12" type="primary">rnhA</name>
    <name evidence="12" type="ORF">NSPWAT_0452</name>
</gene>
<dbReference type="RefSeq" id="WP_282010260.1">
    <property type="nucleotide sequence ID" value="NZ_OX336137.1"/>
</dbReference>
<evidence type="ECO:0000256" key="1">
    <source>
        <dbReference type="ARBA" id="ARBA00000077"/>
    </source>
</evidence>
<comment type="similarity">
    <text evidence="2 10">Belongs to the RNase H family.</text>
</comment>
<dbReference type="GO" id="GO:0004523">
    <property type="term" value="F:RNA-DNA hybrid ribonuclease activity"/>
    <property type="evidence" value="ECO:0007669"/>
    <property type="project" value="UniProtKB-EC"/>
</dbReference>
<feature type="binding site" evidence="10">
    <location>
        <position position="9"/>
    </location>
    <ligand>
        <name>Mg(2+)</name>
        <dbReference type="ChEBI" id="CHEBI:18420"/>
        <label>2</label>
    </ligand>
</feature>
<evidence type="ECO:0000313" key="12">
    <source>
        <dbReference type="EMBL" id="CAI2717311.1"/>
    </source>
</evidence>
<name>A0ABN8VZC5_9BACT</name>
<sequence length="147" mass="16922">MKKVLIYTDGACKGNPGPGGYGGLIFQNGSQQEFKGSDPSTTNNIMEMTAAIVALKKLKEPSEVELYTDSEYLVKGMTEWMDNWVRRNWTTSTKKPVKNKELWQELRRLNDTHRITWKWVRGHAGHPQNERADQLANEAIVDMQRQR</sequence>